<feature type="compositionally biased region" description="Basic residues" evidence="1">
    <location>
        <begin position="211"/>
        <end position="222"/>
    </location>
</feature>
<keyword evidence="2" id="KW-0012">Acyltransferase</keyword>
<dbReference type="GO" id="GO:0061630">
    <property type="term" value="F:ubiquitin protein ligase activity"/>
    <property type="evidence" value="ECO:0007669"/>
    <property type="project" value="UniProtKB-EC"/>
</dbReference>
<proteinExistence type="predicted"/>
<reference evidence="2 3" key="1">
    <citation type="journal article" date="2024" name="IMA Fungus">
        <title>IMA Genome - F19 : A genome assembly and annotation guide to empower mycologists, including annotated draft genome sequences of Ceratocystis pirilliformis, Diaporthe australafricana, Fusarium ophioides, Paecilomyces lecythidis, and Sporothrix stenoceras.</title>
        <authorList>
            <person name="Aylward J."/>
            <person name="Wilson A.M."/>
            <person name="Visagie C.M."/>
            <person name="Spraker J."/>
            <person name="Barnes I."/>
            <person name="Buitendag C."/>
            <person name="Ceriani C."/>
            <person name="Del Mar Angel L."/>
            <person name="du Plessis D."/>
            <person name="Fuchs T."/>
            <person name="Gasser K."/>
            <person name="Kramer D."/>
            <person name="Li W."/>
            <person name="Munsamy K."/>
            <person name="Piso A."/>
            <person name="Price J.L."/>
            <person name="Sonnekus B."/>
            <person name="Thomas C."/>
            <person name="van der Nest A."/>
            <person name="van Dijk A."/>
            <person name="van Heerden A."/>
            <person name="van Vuuren N."/>
            <person name="Yilmaz N."/>
            <person name="Duong T.A."/>
            <person name="van der Merwe N.A."/>
            <person name="Wingfield M.J."/>
            <person name="Wingfield B.D."/>
        </authorList>
    </citation>
    <scope>NUCLEOTIDE SEQUENCE [LARGE SCALE GENOMIC DNA]</scope>
    <source>
        <strain evidence="2 3">CMW 18167</strain>
    </source>
</reference>
<sequence>MSQGKSLALSQGAFLQPPSEDEEDVREPSLERHRRHANLYDAIAGRVAAGGFVSTFQKVSRYRDRTSSSTTAVRPEEVLFRRQSAPVRYEENDFYFAHENLPPDCPLPDSEMLQTIHSYCSDFYDRATLDRGQDDFRSMDETALIAMGILLEEMANESLGETGDMVLVEGEIISENEGPSKAPSTVRKGRKRTNTGVSSRGASSGEELRSVVRKHKKRRKLTRTVSAANTTTGEEEKLKRQSESRG</sequence>
<protein>
    <submittedName>
        <fullName evidence="2">Meiotic nuclear division protein 1</fullName>
        <ecNumber evidence="2">2.3.2.27</ecNumber>
    </submittedName>
</protein>
<dbReference type="InterPro" id="IPR022793">
    <property type="entry name" value="Rrn10"/>
</dbReference>
<feature type="region of interest" description="Disordered" evidence="1">
    <location>
        <begin position="1"/>
        <end position="32"/>
    </location>
</feature>
<dbReference type="PANTHER" id="PTHR28054">
    <property type="entry name" value="RNA POLYMERASE I-SPECIFIC TRANSCRIPTION INITIATION FACTOR RRN10"/>
    <property type="match status" value="1"/>
</dbReference>
<comment type="caution">
    <text evidence="2">The sequence shown here is derived from an EMBL/GenBank/DDBJ whole genome shotgun (WGS) entry which is preliminary data.</text>
</comment>
<feature type="region of interest" description="Disordered" evidence="1">
    <location>
        <begin position="172"/>
        <end position="246"/>
    </location>
</feature>
<feature type="compositionally biased region" description="Basic and acidic residues" evidence="1">
    <location>
        <begin position="234"/>
        <end position="246"/>
    </location>
</feature>
<keyword evidence="3" id="KW-1185">Reference proteome</keyword>
<evidence type="ECO:0000256" key="1">
    <source>
        <dbReference type="SAM" id="MobiDB-lite"/>
    </source>
</evidence>
<organism evidence="2 3">
    <name type="scientific">Paecilomyces lecythidis</name>
    <dbReference type="NCBI Taxonomy" id="3004212"/>
    <lineage>
        <taxon>Eukaryota</taxon>
        <taxon>Fungi</taxon>
        <taxon>Dikarya</taxon>
        <taxon>Ascomycota</taxon>
        <taxon>Pezizomycotina</taxon>
        <taxon>Eurotiomycetes</taxon>
        <taxon>Eurotiomycetidae</taxon>
        <taxon>Eurotiales</taxon>
        <taxon>Thermoascaceae</taxon>
        <taxon>Paecilomyces</taxon>
    </lineage>
</organism>
<dbReference type="EMBL" id="JAVDPF010000020">
    <property type="protein sequence ID" value="KAL1874070.1"/>
    <property type="molecule type" value="Genomic_DNA"/>
</dbReference>
<gene>
    <name evidence="2" type="primary">MND1_1</name>
    <name evidence="2" type="ORF">Plec18167_006004</name>
</gene>
<dbReference type="PANTHER" id="PTHR28054:SF1">
    <property type="entry name" value="RNA POLYMERASE I-SPECIFIC TRANSCRIPTION INITIATION FACTOR RRN10"/>
    <property type="match status" value="1"/>
</dbReference>
<accession>A0ABR3XE61</accession>
<keyword evidence="2" id="KW-0808">Transferase</keyword>
<dbReference type="EC" id="2.3.2.27" evidence="2"/>
<evidence type="ECO:0000313" key="3">
    <source>
        <dbReference type="Proteomes" id="UP001583193"/>
    </source>
</evidence>
<evidence type="ECO:0000313" key="2">
    <source>
        <dbReference type="EMBL" id="KAL1874070.1"/>
    </source>
</evidence>
<name>A0ABR3XE61_9EURO</name>
<dbReference type="Proteomes" id="UP001583193">
    <property type="component" value="Unassembled WGS sequence"/>
</dbReference>